<name>D1YVF6_METPS</name>
<dbReference type="Proteomes" id="UP000001882">
    <property type="component" value="Chromosome"/>
</dbReference>
<dbReference type="OrthoDB" id="197151at2157"/>
<dbReference type="SUPFAM" id="SSF56281">
    <property type="entry name" value="Metallo-hydrolase/oxidoreductase"/>
    <property type="match status" value="1"/>
</dbReference>
<dbReference type="EMBL" id="AP011532">
    <property type="protein sequence ID" value="BAI60428.1"/>
    <property type="molecule type" value="Genomic_DNA"/>
</dbReference>
<gene>
    <name evidence="2" type="ordered locus">MCP_0356</name>
</gene>
<dbReference type="InterPro" id="IPR050855">
    <property type="entry name" value="NDM-1-like"/>
</dbReference>
<dbReference type="PANTHER" id="PTHR42951">
    <property type="entry name" value="METALLO-BETA-LACTAMASE DOMAIN-CONTAINING"/>
    <property type="match status" value="1"/>
</dbReference>
<sequence>MASKSNGPALVAGNSYYLPAMSNAGLFKGYVIDPGSVGYADVGRDDIHTVLITHGHNDHFRRAREFRERGARVIASKEDALLVRNPEVNVRGLFSWARPPKEMITPYFQGDACEVDLYIEDWLDSSIRAIYLPGHTLGEYGFITEDGVLYSADSLYSKELWGKYKLPYSIDPDLCRESIRKIKTLDFDYLVPGHGDPLSREDALKAADFHLSQLDFVDEVVLELLREPVSTESLVTKFCYELDLYKSLNNYWLTLVMLKGHLSSLNHQGRVAYKLENYCMFWFKSK</sequence>
<dbReference type="PANTHER" id="PTHR42951:SF14">
    <property type="entry name" value="METALLO-BETA-LACTAMASE SUPERFAMILY PROTEIN"/>
    <property type="match status" value="1"/>
</dbReference>
<keyword evidence="3" id="KW-1185">Reference proteome</keyword>
<evidence type="ECO:0000259" key="1">
    <source>
        <dbReference type="SMART" id="SM00849"/>
    </source>
</evidence>
<proteinExistence type="predicted"/>
<dbReference type="KEGG" id="mpd:MCP_0356"/>
<dbReference type="Pfam" id="PF00753">
    <property type="entry name" value="Lactamase_B"/>
    <property type="match status" value="1"/>
</dbReference>
<accession>D1YVF6</accession>
<organism evidence="2 3">
    <name type="scientific">Methanocella paludicola (strain DSM 17711 / JCM 13418 / NBRC 101707 / SANAE)</name>
    <dbReference type="NCBI Taxonomy" id="304371"/>
    <lineage>
        <taxon>Archaea</taxon>
        <taxon>Methanobacteriati</taxon>
        <taxon>Methanobacteriota</taxon>
        <taxon>Stenosarchaea group</taxon>
        <taxon>Methanomicrobia</taxon>
        <taxon>Methanocellales</taxon>
        <taxon>Methanocellaceae</taxon>
        <taxon>Methanocella</taxon>
    </lineage>
</organism>
<dbReference type="GeneID" id="8680470"/>
<dbReference type="RefSeq" id="WP_012899108.1">
    <property type="nucleotide sequence ID" value="NC_013665.1"/>
</dbReference>
<dbReference type="InterPro" id="IPR036866">
    <property type="entry name" value="RibonucZ/Hydroxyglut_hydro"/>
</dbReference>
<dbReference type="InterPro" id="IPR001279">
    <property type="entry name" value="Metallo-B-lactamas"/>
</dbReference>
<evidence type="ECO:0000313" key="3">
    <source>
        <dbReference type="Proteomes" id="UP000001882"/>
    </source>
</evidence>
<dbReference type="InParanoid" id="D1YVF6"/>
<reference evidence="3" key="3">
    <citation type="journal article" date="2011" name="PLoS ONE">
        <title>Genome sequence of a mesophilic hydrogenotrophic methanogen Methanocella paludicola, the first cultivated representative of the order Methanocellales.</title>
        <authorList>
            <person name="Sakai S."/>
            <person name="Takaki Y."/>
            <person name="Shimamura S."/>
            <person name="Sekine M."/>
            <person name="Tajima T."/>
            <person name="Kosugi H."/>
            <person name="Ichikawa N."/>
            <person name="Tasumi E."/>
            <person name="Hiraki A.T."/>
            <person name="Shimizu A."/>
            <person name="Kato Y."/>
            <person name="Nishiko R."/>
            <person name="Mori K."/>
            <person name="Fujita N."/>
            <person name="Imachi H."/>
            <person name="Takai K."/>
        </authorList>
    </citation>
    <scope>NUCLEOTIDE SEQUENCE [LARGE SCALE GENOMIC DNA]</scope>
    <source>
        <strain evidence="3">DSM 17711 / JCM 13418 / NBRC 101707 / SANAE</strain>
    </source>
</reference>
<dbReference type="SMART" id="SM00849">
    <property type="entry name" value="Lactamase_B"/>
    <property type="match status" value="1"/>
</dbReference>
<feature type="domain" description="Metallo-beta-lactamase" evidence="1">
    <location>
        <begin position="21"/>
        <end position="194"/>
    </location>
</feature>
<evidence type="ECO:0000313" key="2">
    <source>
        <dbReference type="EMBL" id="BAI60428.1"/>
    </source>
</evidence>
<dbReference type="AlphaFoldDB" id="D1YVF6"/>
<protein>
    <recommendedName>
        <fullName evidence="1">Metallo-beta-lactamase domain-containing protein</fullName>
    </recommendedName>
</protein>
<reference evidence="2 3" key="2">
    <citation type="journal article" date="2008" name="Int. J. Syst. Evol. Microbiol.">
        <title>Methanocella paludicola gen. nov., sp. nov., a methane-producing archaeon, the first isolate of the lineage 'Rice Cluster I', and proposal of the new archaeal order Methanocellales ord. nov.</title>
        <authorList>
            <person name="Sakai S."/>
            <person name="Imachi H."/>
            <person name="Hanada S."/>
            <person name="Ohashi A."/>
            <person name="Harada H."/>
            <person name="Kamagata Y."/>
        </authorList>
    </citation>
    <scope>NUCLEOTIDE SEQUENCE [LARGE SCALE GENOMIC DNA]</scope>
    <source>
        <strain evidence="3">DSM 17711 / JCM 13418 / NBRC 101707 / SANAE</strain>
    </source>
</reference>
<dbReference type="eggNOG" id="arCOG00498">
    <property type="taxonomic scope" value="Archaea"/>
</dbReference>
<dbReference type="STRING" id="304371.MCP_0356"/>
<dbReference type="Gene3D" id="3.60.15.10">
    <property type="entry name" value="Ribonuclease Z/Hydroxyacylglutathione hydrolase-like"/>
    <property type="match status" value="1"/>
</dbReference>
<reference evidence="2 3" key="1">
    <citation type="journal article" date="2007" name="Appl. Environ. Microbiol.">
        <title>Isolation of key methanogens for global methane emission from rice paddy fields: a novel isolate affiliated with the clone cluster rice cluster I.</title>
        <authorList>
            <person name="Sakai S."/>
            <person name="Imachi H."/>
            <person name="Sekiguchi Y."/>
            <person name="Ohashi A."/>
            <person name="Harada H."/>
            <person name="Kamagata Y."/>
        </authorList>
    </citation>
    <scope>NUCLEOTIDE SEQUENCE [LARGE SCALE GENOMIC DNA]</scope>
    <source>
        <strain evidence="3">DSM 17711 / JCM 13418 / NBRC 101707 / SANAE</strain>
    </source>
</reference>